<keyword evidence="1" id="KW-0812">Transmembrane</keyword>
<keyword evidence="3" id="KW-1185">Reference proteome</keyword>
<evidence type="ECO:0000256" key="1">
    <source>
        <dbReference type="SAM" id="Phobius"/>
    </source>
</evidence>
<feature type="transmembrane region" description="Helical" evidence="1">
    <location>
        <begin position="221"/>
        <end position="241"/>
    </location>
</feature>
<gene>
    <name evidence="2" type="ORF">RH061_21280</name>
</gene>
<keyword evidence="1" id="KW-1133">Transmembrane helix</keyword>
<sequence length="303" mass="33788">MNGYSMAESLLVMQSEALKFNFALLHDSNIMKMLLPFAKEKISGSSKSEIMEMVKKEADKYRYTPVNHVRRNLILELSNIYGIPDRRLKTRQDAAEQCDRIIQAMYSQMVQNNKKFAVFLHAHTEKTKLEKIITFQMYSLIDSISGKQMTAAQMKQVGDSLEDFLTDLPEQQQKQVADKLGINHITSQTMQQLIATNGTAAVFAVIVQVAGFAFYTTLTSVVAGIFGLVGITLPFAVYVTLTSAVAVLTNPLFIIPVLLIGGGGLLNWQNVKMKKAIAPVVLMQIMVMGDQHAEAKWEAFLDE</sequence>
<organism evidence="2 3">
    <name type="scientific">Mesobacillus jeotgali</name>
    <dbReference type="NCBI Taxonomy" id="129985"/>
    <lineage>
        <taxon>Bacteria</taxon>
        <taxon>Bacillati</taxon>
        <taxon>Bacillota</taxon>
        <taxon>Bacilli</taxon>
        <taxon>Bacillales</taxon>
        <taxon>Bacillaceae</taxon>
        <taxon>Mesobacillus</taxon>
    </lineage>
</organism>
<dbReference type="Proteomes" id="UP001303324">
    <property type="component" value="Chromosome"/>
</dbReference>
<reference evidence="2 3" key="1">
    <citation type="submission" date="2023-09" db="EMBL/GenBank/DDBJ databases">
        <title>Microbial mechanism of fulvic acid promoting antimony reduction mineralization in rice fields.</title>
        <authorList>
            <person name="Chen G."/>
            <person name="Lan J."/>
        </authorList>
    </citation>
    <scope>NUCLEOTIDE SEQUENCE [LARGE SCALE GENOMIC DNA]</scope>
    <source>
        <strain evidence="2 3">PS1</strain>
    </source>
</reference>
<feature type="transmembrane region" description="Helical" evidence="1">
    <location>
        <begin position="247"/>
        <end position="268"/>
    </location>
</feature>
<dbReference type="RefSeq" id="WP_311072758.1">
    <property type="nucleotide sequence ID" value="NZ_CP134494.1"/>
</dbReference>
<evidence type="ECO:0000313" key="3">
    <source>
        <dbReference type="Proteomes" id="UP001303324"/>
    </source>
</evidence>
<name>A0ABY9VIL6_9BACI</name>
<proteinExistence type="predicted"/>
<accession>A0ABY9VIL6</accession>
<protein>
    <submittedName>
        <fullName evidence="2">Uncharacterized protein</fullName>
    </submittedName>
</protein>
<dbReference type="EMBL" id="CP134494">
    <property type="protein sequence ID" value="WNF22656.1"/>
    <property type="molecule type" value="Genomic_DNA"/>
</dbReference>
<feature type="transmembrane region" description="Helical" evidence="1">
    <location>
        <begin position="193"/>
        <end position="214"/>
    </location>
</feature>
<evidence type="ECO:0000313" key="2">
    <source>
        <dbReference type="EMBL" id="WNF22656.1"/>
    </source>
</evidence>
<keyword evidence="1" id="KW-0472">Membrane</keyword>